<dbReference type="AlphaFoldDB" id="A0A6I6EED9"/>
<dbReference type="PANTHER" id="PTHR43581">
    <property type="entry name" value="ATP/GTP PHOSPHATASE"/>
    <property type="match status" value="1"/>
</dbReference>
<reference evidence="2 3" key="1">
    <citation type="submission" date="2019-12" db="EMBL/GenBank/DDBJ databases">
        <title>The complete genome of the thermophilic, anoxygenic phototrophic gammaproteobacterium Thermochromatium tepidum.</title>
        <authorList>
            <person name="Sattley W.M."/>
            <person name="Swingley W.D."/>
            <person name="Burchell B.M."/>
            <person name="Gurbani S.A."/>
            <person name="Kujawa C.M."/>
            <person name="Nuccio D.A."/>
            <person name="Schladweiler J."/>
            <person name="Shaffer K.N."/>
            <person name="Stokes L.M."/>
            <person name="Touchman J.W."/>
            <person name="Blankenship R.E."/>
            <person name="Madigan M.T."/>
        </authorList>
    </citation>
    <scope>NUCLEOTIDE SEQUENCE [LARGE SCALE GENOMIC DNA]</scope>
    <source>
        <strain evidence="2 3">ATCC 43061</strain>
    </source>
</reference>
<feature type="domain" description="ATPase AAA-type core" evidence="1">
    <location>
        <begin position="188"/>
        <end position="286"/>
    </location>
</feature>
<dbReference type="InterPro" id="IPR051396">
    <property type="entry name" value="Bact_Antivir_Def_Nuclease"/>
</dbReference>
<evidence type="ECO:0000313" key="3">
    <source>
        <dbReference type="Proteomes" id="UP000426424"/>
    </source>
</evidence>
<dbReference type="EMBL" id="CP039268">
    <property type="protein sequence ID" value="QGU31757.1"/>
    <property type="molecule type" value="Genomic_DNA"/>
</dbReference>
<evidence type="ECO:0000313" key="2">
    <source>
        <dbReference type="EMBL" id="QGU31757.1"/>
    </source>
</evidence>
<dbReference type="InterPro" id="IPR027417">
    <property type="entry name" value="P-loop_NTPase"/>
</dbReference>
<dbReference type="Pfam" id="PF13304">
    <property type="entry name" value="AAA_21"/>
    <property type="match status" value="1"/>
</dbReference>
<keyword evidence="3" id="KW-1185">Reference proteome</keyword>
<dbReference type="SUPFAM" id="SSF52540">
    <property type="entry name" value="P-loop containing nucleoside triphosphate hydrolases"/>
    <property type="match status" value="1"/>
</dbReference>
<protein>
    <submittedName>
        <fullName evidence="2">AAA family ATPase</fullName>
    </submittedName>
</protein>
<gene>
    <name evidence="2" type="ORF">E6P07_01350</name>
</gene>
<dbReference type="KEGG" id="ttp:E6P07_01350"/>
<dbReference type="Gene3D" id="3.40.50.300">
    <property type="entry name" value="P-loop containing nucleotide triphosphate hydrolases"/>
    <property type="match status" value="2"/>
</dbReference>
<organism evidence="2 3">
    <name type="scientific">Thermochromatium tepidum ATCC 43061</name>
    <dbReference type="NCBI Taxonomy" id="316276"/>
    <lineage>
        <taxon>Bacteria</taxon>
        <taxon>Pseudomonadati</taxon>
        <taxon>Pseudomonadota</taxon>
        <taxon>Gammaproteobacteria</taxon>
        <taxon>Chromatiales</taxon>
        <taxon>Chromatiaceae</taxon>
        <taxon>Thermochromatium</taxon>
    </lineage>
</organism>
<dbReference type="InterPro" id="IPR003959">
    <property type="entry name" value="ATPase_AAA_core"/>
</dbReference>
<name>A0A6I6EED9_THETI</name>
<dbReference type="GO" id="GO:0005524">
    <property type="term" value="F:ATP binding"/>
    <property type="evidence" value="ECO:0007669"/>
    <property type="project" value="InterPro"/>
</dbReference>
<evidence type="ECO:0000259" key="1">
    <source>
        <dbReference type="Pfam" id="PF13304"/>
    </source>
</evidence>
<dbReference type="PANTHER" id="PTHR43581:SF2">
    <property type="entry name" value="EXCINUCLEASE ATPASE SUBUNIT"/>
    <property type="match status" value="1"/>
</dbReference>
<accession>A0A6I6EED9</accession>
<dbReference type="RefSeq" id="WP_153973956.1">
    <property type="nucleotide sequence ID" value="NZ_CP039268.1"/>
</dbReference>
<sequence length="347" mass="38986">MSVIQTLDIQNFTTLPNDTWRFASGLNVVVGENGLGKTHLLKLLYALLKTHADAKELTKGTLERAYAEKLIRVFRPESLGRLVKRQQGRNRCEWQLTLQQGTHNVTGAFATNAKSQIELRQSPSAPLGKSPAYLPTRELVTLCPWFLPLYENYHLEFEETWRDTVALLGSPLLRGPKEKRVAELLKPLEEAMGGRVVVDTGTGRFYLHIPGEGNMEMPLVAEGLRKMAMLARLISSGTLLEHGYLFWDEPESNLNPKLIKVIAASILAIAASGVQVFLATHSLFLLRELHLLLQDKRYQNLSSRWFALAVRNDAIVLEQSDRLDDIQTLVMLDEELAQSDRHLAGAQ</sequence>
<proteinExistence type="predicted"/>
<dbReference type="GO" id="GO:0016887">
    <property type="term" value="F:ATP hydrolysis activity"/>
    <property type="evidence" value="ECO:0007669"/>
    <property type="project" value="InterPro"/>
</dbReference>
<dbReference type="Proteomes" id="UP000426424">
    <property type="component" value="Chromosome"/>
</dbReference>
<dbReference type="OrthoDB" id="9815944at2"/>